<dbReference type="EMBL" id="WEGJ01000043">
    <property type="protein sequence ID" value="MQY16035.1"/>
    <property type="molecule type" value="Genomic_DNA"/>
</dbReference>
<dbReference type="AlphaFoldDB" id="A0A7K0CRB5"/>
<evidence type="ECO:0000256" key="1">
    <source>
        <dbReference type="SAM" id="MobiDB-lite"/>
    </source>
</evidence>
<gene>
    <name evidence="4" type="ORF">SRB5_62270</name>
</gene>
<evidence type="ECO:0000259" key="3">
    <source>
        <dbReference type="Pfam" id="PF20611"/>
    </source>
</evidence>
<dbReference type="Proteomes" id="UP000466345">
    <property type="component" value="Unassembled WGS sequence"/>
</dbReference>
<proteinExistence type="predicted"/>
<comment type="caution">
    <text evidence="4">The sequence shown here is derived from an EMBL/GenBank/DDBJ whole genome shotgun (WGS) entry which is preliminary data.</text>
</comment>
<accession>A0A7K0CRB5</accession>
<protein>
    <recommendedName>
        <fullName evidence="3">DUF6801 domain-containing protein</fullName>
    </recommendedName>
</protein>
<dbReference type="OrthoDB" id="3821392at2"/>
<keyword evidence="5" id="KW-1185">Reference proteome</keyword>
<evidence type="ECO:0000256" key="2">
    <source>
        <dbReference type="SAM" id="SignalP"/>
    </source>
</evidence>
<keyword evidence="2" id="KW-0732">Signal</keyword>
<feature type="region of interest" description="Disordered" evidence="1">
    <location>
        <begin position="199"/>
        <end position="243"/>
    </location>
</feature>
<feature type="signal peptide" evidence="2">
    <location>
        <begin position="1"/>
        <end position="28"/>
    </location>
</feature>
<dbReference type="RefSeq" id="WP_153456820.1">
    <property type="nucleotide sequence ID" value="NZ_WEGJ01000043.1"/>
</dbReference>
<reference evidence="4 5" key="1">
    <citation type="submission" date="2019-10" db="EMBL/GenBank/DDBJ databases">
        <title>Streptomyces smaragdinus sp. nov. and Streptomyces fabii sp. nov., isolated from the gut of fungus growing-termite Macrotermes natalensis.</title>
        <authorList>
            <person name="Schwitalla J."/>
            <person name="Benndorf R."/>
            <person name="Martin K."/>
            <person name="De Beer W."/>
            <person name="Kaster A.-K."/>
            <person name="Vollmers J."/>
            <person name="Poulsen M."/>
            <person name="Beemelmanns C."/>
        </authorList>
    </citation>
    <scope>NUCLEOTIDE SEQUENCE [LARGE SCALE GENOMIC DNA]</scope>
    <source>
        <strain evidence="4 5">RB5</strain>
    </source>
</reference>
<dbReference type="Pfam" id="PF20611">
    <property type="entry name" value="DUF6801"/>
    <property type="match status" value="1"/>
</dbReference>
<evidence type="ECO:0000313" key="4">
    <source>
        <dbReference type="EMBL" id="MQY16035.1"/>
    </source>
</evidence>
<sequence length="483" mass="50432">MDRRRTTRVASVGAIALLCGLLPLAESAAQERRAETSAAYSCAFPSGPQDVSAVVTADFPTTGAVDKPMQPRNISVAVSLPSDLLSALPGGDAPGLTAAAELKVQVEQGKQTAVAPWAGLTAKPVSQADEKTTLLEFTGEVPTVTVTSPGTVGFSAGHLDLVLTPGAVEGGAEASSIACDLAPLESGLLAAVTVPGEVVDEDAPSDAPKSPTAQPQDDQKRTQDDAAGPGITATADPVTIQPCPTDRPTIDWDPSFFPPPIPGNVISDNPLGGVYQCAYILGIANAAKLGSATMLNNPAGVVPAQILSNVQFSGREQRGKAQLNLPDSTSTNLTFGFMPVTATVEFNVGPTTFYARDEKSSGVPTYIRMRMNQTMRIKDVRINGVVYDVGNECRSGPMRVDVTGFDSNRDPEPPEYTVFQGGTLRSSVTIPPFSGCAHGSEDLNDLLTATLSGPGNYIELRQGWLCIPATCFILPQVKPTLPQ</sequence>
<name>A0A7K0CRB5_9ACTN</name>
<dbReference type="InterPro" id="IPR046542">
    <property type="entry name" value="DUF6801"/>
</dbReference>
<feature type="chain" id="PRO_5029855687" description="DUF6801 domain-containing protein" evidence="2">
    <location>
        <begin position="29"/>
        <end position="483"/>
    </location>
</feature>
<evidence type="ECO:0000313" key="5">
    <source>
        <dbReference type="Proteomes" id="UP000466345"/>
    </source>
</evidence>
<feature type="domain" description="DUF6801" evidence="3">
    <location>
        <begin position="40"/>
        <end position="180"/>
    </location>
</feature>
<organism evidence="4 5">
    <name type="scientific">Streptomyces smaragdinus</name>
    <dbReference type="NCBI Taxonomy" id="2585196"/>
    <lineage>
        <taxon>Bacteria</taxon>
        <taxon>Bacillati</taxon>
        <taxon>Actinomycetota</taxon>
        <taxon>Actinomycetes</taxon>
        <taxon>Kitasatosporales</taxon>
        <taxon>Streptomycetaceae</taxon>
        <taxon>Streptomyces</taxon>
    </lineage>
</organism>